<keyword evidence="2 6" id="KW-0689">Ribosomal protein</keyword>
<dbReference type="GO" id="GO:0003735">
    <property type="term" value="F:structural constituent of ribosome"/>
    <property type="evidence" value="ECO:0007669"/>
    <property type="project" value="InterPro"/>
</dbReference>
<organism evidence="6 8">
    <name type="scientific">Candidatus Altarchaeum hamiconexum</name>
    <dbReference type="NCBI Taxonomy" id="1803513"/>
    <lineage>
        <taxon>Archaea</taxon>
        <taxon>Candidatus Altarchaeota</taxon>
        <taxon>Candidatus Altiarchaeia</taxon>
        <taxon>Candidatus Altarchaeales</taxon>
        <taxon>Candidatus Altarchaeaceae</taxon>
        <taxon>Candidatus Altarchaeum</taxon>
    </lineage>
</organism>
<feature type="region of interest" description="Disordered" evidence="4">
    <location>
        <begin position="65"/>
        <end position="93"/>
    </location>
</feature>
<dbReference type="InterPro" id="IPR039547">
    <property type="entry name" value="Ribosomal_eL19"/>
</dbReference>
<feature type="domain" description="Large ribosomal subunit protein eL19" evidence="5">
    <location>
        <begin position="2"/>
        <end position="152"/>
    </location>
</feature>
<evidence type="ECO:0000256" key="4">
    <source>
        <dbReference type="SAM" id="MobiDB-lite"/>
    </source>
</evidence>
<dbReference type="Proteomes" id="UP000768163">
    <property type="component" value="Unassembled WGS sequence"/>
</dbReference>
<reference evidence="6" key="1">
    <citation type="submission" date="2019-11" db="EMBL/GenBank/DDBJ databases">
        <title>Lipid analysis of CO2-rich subsurface aquifers suggests an autotrophy-based deep biosphere with lysolipids enriched in CPR bacteria.</title>
        <authorList>
            <person name="Probst A.J."/>
            <person name="Elling F.J."/>
            <person name="Castelle C.J."/>
            <person name="Zhu Q."/>
            <person name="Elvert M."/>
            <person name="Birarda G."/>
            <person name="Holman H.-Y."/>
            <person name="Lane K.R."/>
            <person name="Ladd B."/>
            <person name="Ryan M.C."/>
            <person name="Woyke T."/>
            <person name="Hinrichs K.-U."/>
            <person name="Banfield J.F."/>
        </authorList>
    </citation>
    <scope>NUCLEOTIDE SEQUENCE</scope>
    <source>
        <strain evidence="6">CG_2015-01_33_1645</strain>
        <strain evidence="7">CG_2015-04_33_537</strain>
    </source>
</reference>
<dbReference type="EMBL" id="JAACVF010000057">
    <property type="protein sequence ID" value="NCN64912.1"/>
    <property type="molecule type" value="Genomic_DNA"/>
</dbReference>
<dbReference type="Proteomes" id="UP000738826">
    <property type="component" value="Unassembled WGS sequence"/>
</dbReference>
<dbReference type="EMBL" id="JAACQH010000108">
    <property type="protein sequence ID" value="NCS91791.1"/>
    <property type="molecule type" value="Genomic_DNA"/>
</dbReference>
<dbReference type="GO" id="GO:0022625">
    <property type="term" value="C:cytosolic large ribosomal subunit"/>
    <property type="evidence" value="ECO:0007669"/>
    <property type="project" value="InterPro"/>
</dbReference>
<dbReference type="AlphaFoldDB" id="A0A8J7YUL0"/>
<dbReference type="NCBIfam" id="NF006343">
    <property type="entry name" value="PRK08570.1"/>
    <property type="match status" value="1"/>
</dbReference>
<evidence type="ECO:0000256" key="2">
    <source>
        <dbReference type="ARBA" id="ARBA00022980"/>
    </source>
</evidence>
<evidence type="ECO:0000256" key="1">
    <source>
        <dbReference type="ARBA" id="ARBA00011082"/>
    </source>
</evidence>
<dbReference type="InterPro" id="IPR015972">
    <property type="entry name" value="Ribosomal_eL19_dom1"/>
</dbReference>
<dbReference type="Gene3D" id="1.10.1200.240">
    <property type="match status" value="1"/>
</dbReference>
<dbReference type="PANTHER" id="PTHR10722">
    <property type="entry name" value="60S RIBOSOMAL PROTEIN L19"/>
    <property type="match status" value="1"/>
</dbReference>
<gene>
    <name evidence="7" type="ORF">GW779_05245</name>
    <name evidence="6" type="ORF">GW910_02395</name>
</gene>
<proteinExistence type="inferred from homology"/>
<evidence type="ECO:0000313" key="7">
    <source>
        <dbReference type="EMBL" id="NCS91791.1"/>
    </source>
</evidence>
<evidence type="ECO:0000259" key="5">
    <source>
        <dbReference type="SMART" id="SM01416"/>
    </source>
</evidence>
<feature type="compositionally biased region" description="Basic residues" evidence="4">
    <location>
        <begin position="77"/>
        <end position="91"/>
    </location>
</feature>
<dbReference type="InterPro" id="IPR035970">
    <property type="entry name" value="60S_ribosomal_eL19_sf"/>
</dbReference>
<comment type="similarity">
    <text evidence="1">Belongs to the eukaryotic ribosomal protein eL19 family.</text>
</comment>
<dbReference type="InterPro" id="IPR000196">
    <property type="entry name" value="Ribosomal_eL19_dom"/>
</dbReference>
<sequence>MNFKNLKNLTARLFGVGKGRVYFNPLKLDEIKKAITRKDIKKLTDVKIEIGNRRPIEIMPKKGVCGARARERDAQRAKGRQRGHGKRKGTFKARTDPKTTWIAKIRVLRNFLAEMRNKKEINTSEYRKLYLLAKGNFFRNKKHLGEYVSGMKKNKELIK</sequence>
<dbReference type="SUPFAM" id="SSF48140">
    <property type="entry name" value="Ribosomal protein L19 (L19e)"/>
    <property type="match status" value="1"/>
</dbReference>
<dbReference type="GO" id="GO:0006412">
    <property type="term" value="P:translation"/>
    <property type="evidence" value="ECO:0007669"/>
    <property type="project" value="InterPro"/>
</dbReference>
<protein>
    <submittedName>
        <fullName evidence="6">50S ribosomal protein L19e</fullName>
    </submittedName>
</protein>
<name>A0A8J7YUL0_9ARCH</name>
<dbReference type="Gene3D" id="1.10.1650.10">
    <property type="match status" value="1"/>
</dbReference>
<evidence type="ECO:0000313" key="8">
    <source>
        <dbReference type="Proteomes" id="UP000768163"/>
    </source>
</evidence>
<dbReference type="InterPro" id="IPR057260">
    <property type="entry name" value="Ribosomal_L19e_C"/>
</dbReference>
<evidence type="ECO:0000313" key="6">
    <source>
        <dbReference type="EMBL" id="NCN64912.1"/>
    </source>
</evidence>
<evidence type="ECO:0000256" key="3">
    <source>
        <dbReference type="ARBA" id="ARBA00023274"/>
    </source>
</evidence>
<dbReference type="GO" id="GO:0003723">
    <property type="term" value="F:RNA binding"/>
    <property type="evidence" value="ECO:0007669"/>
    <property type="project" value="InterPro"/>
</dbReference>
<dbReference type="InterPro" id="IPR057259">
    <property type="entry name" value="Ribosomal_L19e"/>
</dbReference>
<accession>A0A8J7YUL0</accession>
<comment type="caution">
    <text evidence="6">The sequence shown here is derived from an EMBL/GenBank/DDBJ whole genome shotgun (WGS) entry which is preliminary data.</text>
</comment>
<dbReference type="SMART" id="SM01416">
    <property type="entry name" value="Ribosomal_L19e"/>
    <property type="match status" value="1"/>
</dbReference>
<dbReference type="Pfam" id="PF01280">
    <property type="entry name" value="Ribosomal_L19e"/>
    <property type="match status" value="1"/>
</dbReference>
<keyword evidence="3" id="KW-0687">Ribonucleoprotein</keyword>
<dbReference type="Pfam" id="PF25476">
    <property type="entry name" value="Ribosomal_L19e_C"/>
    <property type="match status" value="1"/>
</dbReference>